<dbReference type="eggNOG" id="ENOG50331TX">
    <property type="taxonomic scope" value="Bacteria"/>
</dbReference>
<keyword evidence="2" id="KW-1185">Reference proteome</keyword>
<gene>
    <name evidence="1" type="ORF">HMPREF0663_11127</name>
</gene>
<organism evidence="1 2">
    <name type="scientific">Hoylesella oralis ATCC 33269</name>
    <dbReference type="NCBI Taxonomy" id="873533"/>
    <lineage>
        <taxon>Bacteria</taxon>
        <taxon>Pseudomonadati</taxon>
        <taxon>Bacteroidota</taxon>
        <taxon>Bacteroidia</taxon>
        <taxon>Bacteroidales</taxon>
        <taxon>Prevotellaceae</taxon>
        <taxon>Hoylesella</taxon>
    </lineage>
</organism>
<comment type="caution">
    <text evidence="1">The sequence shown here is derived from an EMBL/GenBank/DDBJ whole genome shotgun (WGS) entry which is preliminary data.</text>
</comment>
<protein>
    <submittedName>
        <fullName evidence="1">Uncharacterized protein</fullName>
    </submittedName>
</protein>
<dbReference type="AlphaFoldDB" id="E7RPM6"/>
<accession>E7RPM6</accession>
<dbReference type="EMBL" id="AEPE02000004">
    <property type="protein sequence ID" value="EFZ37069.1"/>
    <property type="molecule type" value="Genomic_DNA"/>
</dbReference>
<dbReference type="Proteomes" id="UP000005580">
    <property type="component" value="Unassembled WGS sequence"/>
</dbReference>
<dbReference type="HOGENOM" id="CLU_051340_1_0_10"/>
<dbReference type="InterPro" id="IPR027375">
    <property type="entry name" value="DKNYY"/>
</dbReference>
<dbReference type="Pfam" id="PF13644">
    <property type="entry name" value="DKNYY"/>
    <property type="match status" value="1"/>
</dbReference>
<dbReference type="STRING" id="28134.SAMN05444288_0039"/>
<proteinExistence type="predicted"/>
<sequence length="191" mass="21831">MGAYAQNYISDYSVRGGIAYYHEYPLRGADARTFMVLGYGYAKDRFNVYLNGQVLAYVDPASFRLKMPAYQPYPDDYPPYDEYYGPINYIITSNTVIFRGKKVKGAWAENFKDLGDGYARDTFHAYFMGEQINVSNSDSFQNIGDGYAKDTFHVYYLGKRIDGANPDSFKLLGNGYAEDTFHTYAYGKRVE</sequence>
<name>E7RPM6_9BACT</name>
<evidence type="ECO:0000313" key="1">
    <source>
        <dbReference type="EMBL" id="EFZ37069.1"/>
    </source>
</evidence>
<evidence type="ECO:0000313" key="2">
    <source>
        <dbReference type="Proteomes" id="UP000005580"/>
    </source>
</evidence>
<reference evidence="1" key="1">
    <citation type="submission" date="2011-01" db="EMBL/GenBank/DDBJ databases">
        <authorList>
            <person name="Muzny D."/>
            <person name="Qin X."/>
            <person name="Buhay C."/>
            <person name="Dugan-Rocha S."/>
            <person name="Ding Y."/>
            <person name="Chen G."/>
            <person name="Hawes A."/>
            <person name="Holder M."/>
            <person name="Jhangiani S."/>
            <person name="Johnson A."/>
            <person name="Khan Z."/>
            <person name="Li Z."/>
            <person name="Liu W."/>
            <person name="Liu X."/>
            <person name="Perez L."/>
            <person name="Shen H."/>
            <person name="Wang Q."/>
            <person name="Watt J."/>
            <person name="Xi L."/>
            <person name="Xin Y."/>
            <person name="Zhou J."/>
            <person name="Deng J."/>
            <person name="Jiang H."/>
            <person name="Liu Y."/>
            <person name="Qu J."/>
            <person name="Song X.-Z."/>
            <person name="Zhang L."/>
            <person name="Villasana D."/>
            <person name="Johnson A."/>
            <person name="Liu J."/>
            <person name="Liyanage D."/>
            <person name="Lorensuhewa L."/>
            <person name="Robinson T."/>
            <person name="Song A."/>
            <person name="Song B.-B."/>
            <person name="Dinh H."/>
            <person name="Thornton R."/>
            <person name="Coyle M."/>
            <person name="Francisco L."/>
            <person name="Jackson L."/>
            <person name="Javaid M."/>
            <person name="Korchina V."/>
            <person name="Kovar C."/>
            <person name="Mata R."/>
            <person name="Mathew T."/>
            <person name="Ngo R."/>
            <person name="Nguyen L."/>
            <person name="Nguyen N."/>
            <person name="Okwuonu G."/>
            <person name="Ongeri F."/>
            <person name="Pham C."/>
            <person name="Simmons D."/>
            <person name="Wilczek-Boney K."/>
            <person name="Hale W."/>
            <person name="Jakkamsetti A."/>
            <person name="Pham P."/>
            <person name="Ruth R."/>
            <person name="San Lucas F."/>
            <person name="Warren J."/>
            <person name="Zhang J."/>
            <person name="Zhao Z."/>
            <person name="Zhou C."/>
            <person name="Zhu D."/>
            <person name="Lee S."/>
            <person name="Bess C."/>
            <person name="Blankenburg K."/>
            <person name="Forbes L."/>
            <person name="Fu Q."/>
            <person name="Gubbala S."/>
            <person name="Hirani K."/>
            <person name="Jayaseelan J.C."/>
            <person name="Lara F."/>
            <person name="Munidasa M."/>
            <person name="Palculict T."/>
            <person name="Patil S."/>
            <person name="Pu L.-L."/>
            <person name="Saada N."/>
            <person name="Tang L."/>
            <person name="Weissenberger G."/>
            <person name="Zhu Y."/>
            <person name="Hemphill L."/>
            <person name="Shang Y."/>
            <person name="Youmans B."/>
            <person name="Ayvaz T."/>
            <person name="Ross M."/>
            <person name="Santibanez J."/>
            <person name="Aqrawi P."/>
            <person name="Gross S."/>
            <person name="Joshi V."/>
            <person name="Fowler G."/>
            <person name="Nazareth L."/>
            <person name="Reid J."/>
            <person name="Worley K."/>
            <person name="Petrosino J."/>
            <person name="Highlander S."/>
            <person name="Gibbs R."/>
        </authorList>
    </citation>
    <scope>NUCLEOTIDE SEQUENCE [LARGE SCALE GENOMIC DNA]</scope>
    <source>
        <strain evidence="1">ATCC 33269</strain>
    </source>
</reference>